<evidence type="ECO:0000313" key="12">
    <source>
        <dbReference type="EMBL" id="HIQ67479.1"/>
    </source>
</evidence>
<dbReference type="PANTHER" id="PTHR42823">
    <property type="entry name" value="ATP SYNTHASE SUBUNIT A, CHLOROPLASTIC"/>
    <property type="match status" value="1"/>
</dbReference>
<dbReference type="SUPFAM" id="SSF81336">
    <property type="entry name" value="F1F0 ATP synthase subunit A"/>
    <property type="match status" value="1"/>
</dbReference>
<accession>A0A9D0Z212</accession>
<evidence type="ECO:0000256" key="10">
    <source>
        <dbReference type="ARBA" id="ARBA00023310"/>
    </source>
</evidence>
<dbReference type="Pfam" id="PF00119">
    <property type="entry name" value="ATP-synt_A"/>
    <property type="match status" value="1"/>
</dbReference>
<dbReference type="Gene3D" id="1.20.120.220">
    <property type="entry name" value="ATP synthase, F0 complex, subunit A"/>
    <property type="match status" value="2"/>
</dbReference>
<sequence length="297" mass="31465">MNVDVTGAYIYFIIPIFGGIPVTQTALSVLLVTVLLMVGGILLGKRVQKRPGTMQVLVEKGIGMLEGIVKDTMGEHNVGWTPYIATIFMSSICGSYIGLTGFLRSSTADLSVPLTWALMTTGIIWYQSIKRNGVLGWLKGFTEPVVVMTPMNLVSEIAQPISMAFRHFGNVAGGGVITSIVYTAFGLLSSVVIGLVSGSVAAPILVLAVGVALVLWGMKKGKLGRKILGIVCVVVGVLGLLQHFGILSNVPIFQFGIPAVLSVYFDLFSGFVQAFVFSMLSMAYIGAACPPPEEAKA</sequence>
<feature type="transmembrane region" description="Helical" evidence="11">
    <location>
        <begin position="12"/>
        <end position="44"/>
    </location>
</feature>
<evidence type="ECO:0000256" key="6">
    <source>
        <dbReference type="ARBA" id="ARBA00022781"/>
    </source>
</evidence>
<keyword evidence="6 11" id="KW-0375">Hydrogen ion transport</keyword>
<evidence type="ECO:0000256" key="1">
    <source>
        <dbReference type="ARBA" id="ARBA00004141"/>
    </source>
</evidence>
<comment type="caution">
    <text evidence="12">The sequence shown here is derived from an EMBL/GenBank/DDBJ whole genome shotgun (WGS) entry which is preliminary data.</text>
</comment>
<keyword evidence="8 11" id="KW-0406">Ion transport</keyword>
<evidence type="ECO:0000256" key="9">
    <source>
        <dbReference type="ARBA" id="ARBA00023136"/>
    </source>
</evidence>
<dbReference type="GO" id="GO:0046933">
    <property type="term" value="F:proton-transporting ATP synthase activity, rotational mechanism"/>
    <property type="evidence" value="ECO:0007669"/>
    <property type="project" value="UniProtKB-UniRule"/>
</dbReference>
<keyword evidence="7 11" id="KW-1133">Transmembrane helix</keyword>
<dbReference type="Proteomes" id="UP000886796">
    <property type="component" value="Unassembled WGS sequence"/>
</dbReference>
<dbReference type="EMBL" id="DVFK01000043">
    <property type="protein sequence ID" value="HIQ67479.1"/>
    <property type="molecule type" value="Genomic_DNA"/>
</dbReference>
<dbReference type="GO" id="GO:0005886">
    <property type="term" value="C:plasma membrane"/>
    <property type="evidence" value="ECO:0007669"/>
    <property type="project" value="UniProtKB-SubCell"/>
</dbReference>
<comment type="similarity">
    <text evidence="2 11">Belongs to the ATPase A chain family.</text>
</comment>
<evidence type="ECO:0000256" key="8">
    <source>
        <dbReference type="ARBA" id="ARBA00023065"/>
    </source>
</evidence>
<feature type="transmembrane region" description="Helical" evidence="11">
    <location>
        <begin position="80"/>
        <end position="98"/>
    </location>
</feature>
<dbReference type="GO" id="GO:0042777">
    <property type="term" value="P:proton motive force-driven plasma membrane ATP synthesis"/>
    <property type="evidence" value="ECO:0007669"/>
    <property type="project" value="TreeGrafter"/>
</dbReference>
<comment type="subcellular location">
    <subcellularLocation>
        <location evidence="11">Cell membrane</location>
        <topology evidence="11">Multi-pass membrane protein</topology>
    </subcellularLocation>
    <subcellularLocation>
        <location evidence="1">Membrane</location>
        <topology evidence="1">Multi-pass membrane protein</topology>
    </subcellularLocation>
</comment>
<dbReference type="AlphaFoldDB" id="A0A9D0Z212"/>
<evidence type="ECO:0000256" key="4">
    <source>
        <dbReference type="ARBA" id="ARBA00022547"/>
    </source>
</evidence>
<feature type="transmembrane region" description="Helical" evidence="11">
    <location>
        <begin position="191"/>
        <end position="215"/>
    </location>
</feature>
<reference evidence="12" key="1">
    <citation type="submission" date="2020-10" db="EMBL/GenBank/DDBJ databases">
        <authorList>
            <person name="Gilroy R."/>
        </authorList>
    </citation>
    <scope>NUCLEOTIDE SEQUENCE</scope>
    <source>
        <strain evidence="12">13361</strain>
    </source>
</reference>
<keyword evidence="4 11" id="KW-0138">CF(0)</keyword>
<dbReference type="InterPro" id="IPR000568">
    <property type="entry name" value="ATP_synth_F0_asu"/>
</dbReference>
<protein>
    <recommendedName>
        <fullName evidence="11">ATP synthase subunit a</fullName>
    </recommendedName>
    <alternativeName>
        <fullName evidence="11">ATP synthase F0 sector subunit a</fullName>
    </alternativeName>
    <alternativeName>
        <fullName evidence="11">F-ATPase subunit 6</fullName>
    </alternativeName>
</protein>
<dbReference type="InterPro" id="IPR045082">
    <property type="entry name" value="ATP_syn_F0_a_bact/chloroplast"/>
</dbReference>
<evidence type="ECO:0000256" key="3">
    <source>
        <dbReference type="ARBA" id="ARBA00022448"/>
    </source>
</evidence>
<dbReference type="InterPro" id="IPR035908">
    <property type="entry name" value="F0_ATP_A_sf"/>
</dbReference>
<organism evidence="12 13">
    <name type="scientific">Candidatus Faecousia excrementigallinarum</name>
    <dbReference type="NCBI Taxonomy" id="2840806"/>
    <lineage>
        <taxon>Bacteria</taxon>
        <taxon>Bacillati</taxon>
        <taxon>Bacillota</taxon>
        <taxon>Clostridia</taxon>
        <taxon>Eubacteriales</taxon>
        <taxon>Oscillospiraceae</taxon>
        <taxon>Faecousia</taxon>
    </lineage>
</organism>
<reference evidence="12" key="2">
    <citation type="journal article" date="2021" name="PeerJ">
        <title>Extensive microbial diversity within the chicken gut microbiome revealed by metagenomics and culture.</title>
        <authorList>
            <person name="Gilroy R."/>
            <person name="Ravi A."/>
            <person name="Getino M."/>
            <person name="Pursley I."/>
            <person name="Horton D.L."/>
            <person name="Alikhan N.F."/>
            <person name="Baker D."/>
            <person name="Gharbi K."/>
            <person name="Hall N."/>
            <person name="Watson M."/>
            <person name="Adriaenssens E.M."/>
            <person name="Foster-Nyarko E."/>
            <person name="Jarju S."/>
            <person name="Secka A."/>
            <person name="Antonio M."/>
            <person name="Oren A."/>
            <person name="Chaudhuri R.R."/>
            <person name="La Ragione R."/>
            <person name="Hildebrand F."/>
            <person name="Pallen M.J."/>
        </authorList>
    </citation>
    <scope>NUCLEOTIDE SEQUENCE</scope>
    <source>
        <strain evidence="12">13361</strain>
    </source>
</reference>
<feature type="transmembrane region" description="Helical" evidence="11">
    <location>
        <begin position="168"/>
        <end position="185"/>
    </location>
</feature>
<keyword evidence="5 11" id="KW-0812">Transmembrane</keyword>
<evidence type="ECO:0000256" key="2">
    <source>
        <dbReference type="ARBA" id="ARBA00006810"/>
    </source>
</evidence>
<keyword evidence="11" id="KW-1003">Cell membrane</keyword>
<name>A0A9D0Z212_9FIRM</name>
<dbReference type="CDD" id="cd00310">
    <property type="entry name" value="ATP-synt_Fo_a_6"/>
    <property type="match status" value="1"/>
</dbReference>
<feature type="transmembrane region" description="Helical" evidence="11">
    <location>
        <begin position="227"/>
        <end position="246"/>
    </location>
</feature>
<evidence type="ECO:0000256" key="5">
    <source>
        <dbReference type="ARBA" id="ARBA00022692"/>
    </source>
</evidence>
<evidence type="ECO:0000256" key="7">
    <source>
        <dbReference type="ARBA" id="ARBA00022989"/>
    </source>
</evidence>
<dbReference type="HAMAP" id="MF_01393">
    <property type="entry name" value="ATP_synth_a_bact"/>
    <property type="match status" value="1"/>
</dbReference>
<dbReference type="PANTHER" id="PTHR42823:SF3">
    <property type="entry name" value="ATP SYNTHASE SUBUNIT A, CHLOROPLASTIC"/>
    <property type="match status" value="1"/>
</dbReference>
<keyword evidence="9 11" id="KW-0472">Membrane</keyword>
<keyword evidence="3 11" id="KW-0813">Transport</keyword>
<evidence type="ECO:0000256" key="11">
    <source>
        <dbReference type="HAMAP-Rule" id="MF_01393"/>
    </source>
</evidence>
<feature type="transmembrane region" description="Helical" evidence="11">
    <location>
        <begin position="252"/>
        <end position="277"/>
    </location>
</feature>
<dbReference type="GO" id="GO:0045259">
    <property type="term" value="C:proton-transporting ATP synthase complex"/>
    <property type="evidence" value="ECO:0007669"/>
    <property type="project" value="UniProtKB-KW"/>
</dbReference>
<gene>
    <name evidence="11" type="primary">atpB</name>
    <name evidence="12" type="ORF">IAB74_03090</name>
</gene>
<proteinExistence type="inferred from homology"/>
<comment type="function">
    <text evidence="11">Key component of the proton channel; it plays a direct role in the translocation of protons across the membrane.</text>
</comment>
<evidence type="ECO:0000313" key="13">
    <source>
        <dbReference type="Proteomes" id="UP000886796"/>
    </source>
</evidence>
<keyword evidence="10 11" id="KW-0066">ATP synthesis</keyword>
<feature type="transmembrane region" description="Helical" evidence="11">
    <location>
        <begin position="110"/>
        <end position="129"/>
    </location>
</feature>